<evidence type="ECO:0000313" key="1">
    <source>
        <dbReference type="EMBL" id="KAK3725447.1"/>
    </source>
</evidence>
<gene>
    <name evidence="1" type="ORF">LTR37_000417</name>
</gene>
<comment type="caution">
    <text evidence="1">The sequence shown here is derived from an EMBL/GenBank/DDBJ whole genome shotgun (WGS) entry which is preliminary data.</text>
</comment>
<accession>A0ACC3P048</accession>
<proteinExistence type="predicted"/>
<dbReference type="EMBL" id="JAUTXU010000002">
    <property type="protein sequence ID" value="KAK3725447.1"/>
    <property type="molecule type" value="Genomic_DNA"/>
</dbReference>
<evidence type="ECO:0000313" key="2">
    <source>
        <dbReference type="Proteomes" id="UP001281147"/>
    </source>
</evidence>
<sequence length="345" mass="38991">MLSLLRKGAALRHVKEHHPDLNVELLYLNETEIREGALELGVASARSALVARLADTVRQNPGDDSALEAAVAIVEVLVFGYDERNERPANGHRHAMQAIQLLAATSQRFDYAVDLFFDLVERYLGSCTSSNWDSFAMRRMQNYDQTLAKLVSKQWTLSGERSNLDLTKPLDRIKALRHAFDSRSDRTTCNVISLFQQRTSSPVFCESFQMLQSLQRRRVIQMVKVRVAEYQLRSREVGRWMRKTHLTYMRFSRTESTDIVMSRQIGGHEETPGSTRGHDAATISRMNAEILDLKAQVKLLCRVVEKSASPSTSRSGYSYLDSPSKTSLDENYASLADGTNVPVKT</sequence>
<organism evidence="1 2">
    <name type="scientific">Vermiconidia calcicola</name>
    <dbReference type="NCBI Taxonomy" id="1690605"/>
    <lineage>
        <taxon>Eukaryota</taxon>
        <taxon>Fungi</taxon>
        <taxon>Dikarya</taxon>
        <taxon>Ascomycota</taxon>
        <taxon>Pezizomycotina</taxon>
        <taxon>Dothideomycetes</taxon>
        <taxon>Dothideomycetidae</taxon>
        <taxon>Mycosphaerellales</taxon>
        <taxon>Extremaceae</taxon>
        <taxon>Vermiconidia</taxon>
    </lineage>
</organism>
<name>A0ACC3P048_9PEZI</name>
<protein>
    <submittedName>
        <fullName evidence="1">Uncharacterized protein</fullName>
    </submittedName>
</protein>
<keyword evidence="2" id="KW-1185">Reference proteome</keyword>
<reference evidence="1" key="1">
    <citation type="submission" date="2023-07" db="EMBL/GenBank/DDBJ databases">
        <title>Black Yeasts Isolated from many extreme environments.</title>
        <authorList>
            <person name="Coleine C."/>
            <person name="Stajich J.E."/>
            <person name="Selbmann L."/>
        </authorList>
    </citation>
    <scope>NUCLEOTIDE SEQUENCE</scope>
    <source>
        <strain evidence="1">CCFEE 5714</strain>
    </source>
</reference>
<dbReference type="Proteomes" id="UP001281147">
    <property type="component" value="Unassembled WGS sequence"/>
</dbReference>